<evidence type="ECO:0000256" key="9">
    <source>
        <dbReference type="RuleBase" id="RU369079"/>
    </source>
</evidence>
<proteinExistence type="inferred from homology"/>
<keyword evidence="6 9" id="KW-1133">Transmembrane helix</keyword>
<reference evidence="11 12" key="1">
    <citation type="submission" date="2024-02" db="EMBL/GenBank/DDBJ databases">
        <title>Genome analysis and characterization of Microbaculum marinisediminis sp. nov., isolated from marine sediment.</title>
        <authorList>
            <person name="Du Z.-J."/>
            <person name="Ye Y.-Q."/>
            <person name="Zhang Z.-R."/>
            <person name="Yuan S.-M."/>
            <person name="Zhang X.-Y."/>
        </authorList>
    </citation>
    <scope>NUCLEOTIDE SEQUENCE [LARGE SCALE GENOMIC DNA]</scope>
    <source>
        <strain evidence="11 12">SDUM1044001</strain>
    </source>
</reference>
<keyword evidence="2 9" id="KW-0813">Transport</keyword>
<feature type="transmembrane region" description="Helical" evidence="9">
    <location>
        <begin position="89"/>
        <end position="111"/>
    </location>
</feature>
<dbReference type="RefSeq" id="WP_340332067.1">
    <property type="nucleotide sequence ID" value="NZ_JAZHOF010000011.1"/>
</dbReference>
<comment type="caution">
    <text evidence="11">The sequence shown here is derived from an EMBL/GenBank/DDBJ whole genome shotgun (WGS) entry which is preliminary data.</text>
</comment>
<comment type="subunit">
    <text evidence="9">The complex comprises the extracytoplasmic solute receptor protein and the two transmembrane proteins.</text>
</comment>
<evidence type="ECO:0000256" key="5">
    <source>
        <dbReference type="ARBA" id="ARBA00022692"/>
    </source>
</evidence>
<accession>A0AAW9S1D0</accession>
<comment type="function">
    <text evidence="9">Part of the tripartite ATP-independent periplasmic (TRAP) transport system.</text>
</comment>
<evidence type="ECO:0000256" key="4">
    <source>
        <dbReference type="ARBA" id="ARBA00022519"/>
    </source>
</evidence>
<evidence type="ECO:0000256" key="3">
    <source>
        <dbReference type="ARBA" id="ARBA00022475"/>
    </source>
</evidence>
<dbReference type="InterPro" id="IPR007387">
    <property type="entry name" value="TRAP_DctQ"/>
</dbReference>
<evidence type="ECO:0000259" key="10">
    <source>
        <dbReference type="Pfam" id="PF04290"/>
    </source>
</evidence>
<name>A0AAW9S1D0_9HYPH</name>
<evidence type="ECO:0000256" key="7">
    <source>
        <dbReference type="ARBA" id="ARBA00023136"/>
    </source>
</evidence>
<dbReference type="GO" id="GO:0022857">
    <property type="term" value="F:transmembrane transporter activity"/>
    <property type="evidence" value="ECO:0007669"/>
    <property type="project" value="UniProtKB-UniRule"/>
</dbReference>
<evidence type="ECO:0000256" key="8">
    <source>
        <dbReference type="ARBA" id="ARBA00038436"/>
    </source>
</evidence>
<keyword evidence="7 9" id="KW-0472">Membrane</keyword>
<sequence>MLNVLEKTADILGWIASTMARLMLIFIAAILFLQVVLRYVFLFSLPWPEEAARYLMIWVVMLAGSLLIKDDQLVTVDFFDKLWPRRLLVARNVLFRVLLAGLLGVLFWQGIDLATFSANRTTVALQISWFWPYLAIPVGAGLMLFHMLVLALRDLLRGPPEHHEPTVLRAEI</sequence>
<evidence type="ECO:0000313" key="12">
    <source>
        <dbReference type="Proteomes" id="UP001378188"/>
    </source>
</evidence>
<evidence type="ECO:0000256" key="2">
    <source>
        <dbReference type="ARBA" id="ARBA00022448"/>
    </source>
</evidence>
<dbReference type="GO" id="GO:0015740">
    <property type="term" value="P:C4-dicarboxylate transport"/>
    <property type="evidence" value="ECO:0007669"/>
    <property type="project" value="TreeGrafter"/>
</dbReference>
<comment type="subcellular location">
    <subcellularLocation>
        <location evidence="1 9">Cell inner membrane</location>
        <topology evidence="1 9">Multi-pass membrane protein</topology>
    </subcellularLocation>
</comment>
<keyword evidence="3" id="KW-1003">Cell membrane</keyword>
<evidence type="ECO:0000256" key="6">
    <source>
        <dbReference type="ARBA" id="ARBA00022989"/>
    </source>
</evidence>
<gene>
    <name evidence="11" type="ORF">V3328_23005</name>
</gene>
<keyword evidence="5 9" id="KW-0812">Transmembrane</keyword>
<feature type="transmembrane region" description="Helical" evidence="9">
    <location>
        <begin position="51"/>
        <end position="68"/>
    </location>
</feature>
<dbReference type="EMBL" id="JAZHOF010000011">
    <property type="protein sequence ID" value="MEJ8574370.1"/>
    <property type="molecule type" value="Genomic_DNA"/>
</dbReference>
<feature type="transmembrane region" description="Helical" evidence="9">
    <location>
        <begin position="22"/>
        <end position="45"/>
    </location>
</feature>
<dbReference type="Pfam" id="PF04290">
    <property type="entry name" value="DctQ"/>
    <property type="match status" value="1"/>
</dbReference>
<dbReference type="PANTHER" id="PTHR35011:SF2">
    <property type="entry name" value="2,3-DIKETO-L-GULONATE TRAP TRANSPORTER SMALL PERMEASE PROTEIN YIAM"/>
    <property type="match status" value="1"/>
</dbReference>
<keyword evidence="12" id="KW-1185">Reference proteome</keyword>
<dbReference type="InterPro" id="IPR055348">
    <property type="entry name" value="DctQ"/>
</dbReference>
<evidence type="ECO:0000313" key="11">
    <source>
        <dbReference type="EMBL" id="MEJ8574370.1"/>
    </source>
</evidence>
<comment type="similarity">
    <text evidence="8 9">Belongs to the TRAP transporter small permease family.</text>
</comment>
<dbReference type="Proteomes" id="UP001378188">
    <property type="component" value="Unassembled WGS sequence"/>
</dbReference>
<dbReference type="AlphaFoldDB" id="A0AAW9S1D0"/>
<feature type="domain" description="Tripartite ATP-independent periplasmic transporters DctQ component" evidence="10">
    <location>
        <begin position="27"/>
        <end position="155"/>
    </location>
</feature>
<keyword evidence="4 9" id="KW-0997">Cell inner membrane</keyword>
<dbReference type="GO" id="GO:0005886">
    <property type="term" value="C:plasma membrane"/>
    <property type="evidence" value="ECO:0007669"/>
    <property type="project" value="UniProtKB-SubCell"/>
</dbReference>
<evidence type="ECO:0000256" key="1">
    <source>
        <dbReference type="ARBA" id="ARBA00004429"/>
    </source>
</evidence>
<dbReference type="PANTHER" id="PTHR35011">
    <property type="entry name" value="2,3-DIKETO-L-GULONATE TRAP TRANSPORTER SMALL PERMEASE PROTEIN YIAM"/>
    <property type="match status" value="1"/>
</dbReference>
<feature type="transmembrane region" description="Helical" evidence="9">
    <location>
        <begin position="131"/>
        <end position="152"/>
    </location>
</feature>
<organism evidence="11 12">
    <name type="scientific">Microbaculum marinum</name>
    <dbReference type="NCBI Taxonomy" id="1764581"/>
    <lineage>
        <taxon>Bacteria</taxon>
        <taxon>Pseudomonadati</taxon>
        <taxon>Pseudomonadota</taxon>
        <taxon>Alphaproteobacteria</taxon>
        <taxon>Hyphomicrobiales</taxon>
        <taxon>Tepidamorphaceae</taxon>
        <taxon>Microbaculum</taxon>
    </lineage>
</organism>
<protein>
    <recommendedName>
        <fullName evidence="9">TRAP transporter small permease protein</fullName>
    </recommendedName>
</protein>